<organism evidence="8 9">
    <name type="scientific">Mucilaginibacter defluvii</name>
    <dbReference type="NCBI Taxonomy" id="1196019"/>
    <lineage>
        <taxon>Bacteria</taxon>
        <taxon>Pseudomonadati</taxon>
        <taxon>Bacteroidota</taxon>
        <taxon>Sphingobacteriia</taxon>
        <taxon>Sphingobacteriales</taxon>
        <taxon>Sphingobacteriaceae</taxon>
        <taxon>Mucilaginibacter</taxon>
    </lineage>
</organism>
<comment type="similarity">
    <text evidence="6">Belongs to the methyltransferase superfamily. tRNA (adenine-N(6)-)-methyltransferase family.</text>
</comment>
<dbReference type="Pfam" id="PF05175">
    <property type="entry name" value="MTS"/>
    <property type="match status" value="1"/>
</dbReference>
<dbReference type="PANTHER" id="PTHR47739">
    <property type="entry name" value="TRNA1(VAL) (ADENINE(37)-N6)-METHYLTRANSFERASE"/>
    <property type="match status" value="1"/>
</dbReference>
<comment type="function">
    <text evidence="6">Specifically methylates the adenine in position 37 of tRNA(1)(Val) (anticodon cmo5UAC).</text>
</comment>
<keyword evidence="9" id="KW-1185">Reference proteome</keyword>
<dbReference type="GO" id="GO:0008168">
    <property type="term" value="F:methyltransferase activity"/>
    <property type="evidence" value="ECO:0007669"/>
    <property type="project" value="UniProtKB-KW"/>
</dbReference>
<keyword evidence="1 6" id="KW-0963">Cytoplasm</keyword>
<evidence type="ECO:0000256" key="5">
    <source>
        <dbReference type="ARBA" id="ARBA00022694"/>
    </source>
</evidence>
<dbReference type="Proteomes" id="UP001501436">
    <property type="component" value="Unassembled WGS sequence"/>
</dbReference>
<dbReference type="GO" id="GO:0032259">
    <property type="term" value="P:methylation"/>
    <property type="evidence" value="ECO:0007669"/>
    <property type="project" value="UniProtKB-KW"/>
</dbReference>
<dbReference type="EMBL" id="BAABJI010000002">
    <property type="protein sequence ID" value="GAA4916450.1"/>
    <property type="molecule type" value="Genomic_DNA"/>
</dbReference>
<dbReference type="PROSITE" id="PS00092">
    <property type="entry name" value="N6_MTASE"/>
    <property type="match status" value="1"/>
</dbReference>
<keyword evidence="3 6" id="KW-0808">Transferase</keyword>
<keyword evidence="5 6" id="KW-0819">tRNA processing</keyword>
<evidence type="ECO:0000256" key="1">
    <source>
        <dbReference type="ARBA" id="ARBA00022490"/>
    </source>
</evidence>
<evidence type="ECO:0000256" key="3">
    <source>
        <dbReference type="ARBA" id="ARBA00022679"/>
    </source>
</evidence>
<dbReference type="Gene3D" id="3.40.50.150">
    <property type="entry name" value="Vaccinia Virus protein VP39"/>
    <property type="match status" value="1"/>
</dbReference>
<feature type="domain" description="Methyltransferase small" evidence="7">
    <location>
        <begin position="27"/>
        <end position="137"/>
    </location>
</feature>
<comment type="catalytic activity">
    <reaction evidence="6">
        <text>adenosine(37) in tRNA1(Val) + S-adenosyl-L-methionine = N(6)-methyladenosine(37) in tRNA1(Val) + S-adenosyl-L-homocysteine + H(+)</text>
        <dbReference type="Rhea" id="RHEA:43160"/>
        <dbReference type="Rhea" id="RHEA-COMP:10369"/>
        <dbReference type="Rhea" id="RHEA-COMP:10370"/>
        <dbReference type="ChEBI" id="CHEBI:15378"/>
        <dbReference type="ChEBI" id="CHEBI:57856"/>
        <dbReference type="ChEBI" id="CHEBI:59789"/>
        <dbReference type="ChEBI" id="CHEBI:74411"/>
        <dbReference type="ChEBI" id="CHEBI:74449"/>
        <dbReference type="EC" id="2.1.1.223"/>
    </reaction>
</comment>
<dbReference type="PANTHER" id="PTHR47739:SF1">
    <property type="entry name" value="TRNA1(VAL) (ADENINE(37)-N6)-METHYLTRANSFERASE"/>
    <property type="match status" value="1"/>
</dbReference>
<dbReference type="HAMAP" id="MF_01872">
    <property type="entry name" value="tRNA_methyltr_YfiC"/>
    <property type="match status" value="1"/>
</dbReference>
<keyword evidence="4 6" id="KW-0949">S-adenosyl-L-methionine</keyword>
<dbReference type="InterPro" id="IPR022882">
    <property type="entry name" value="tRNA_adenine-N6_MeTrfase"/>
</dbReference>
<accession>A0ABP9FUI0</accession>
<evidence type="ECO:0000313" key="9">
    <source>
        <dbReference type="Proteomes" id="UP001501436"/>
    </source>
</evidence>
<dbReference type="InterPro" id="IPR050210">
    <property type="entry name" value="tRNA_Adenine-N(6)_MTase"/>
</dbReference>
<dbReference type="InterPro" id="IPR002052">
    <property type="entry name" value="DNA_methylase_N6_adenine_CS"/>
</dbReference>
<dbReference type="InterPro" id="IPR007848">
    <property type="entry name" value="Small_mtfrase_dom"/>
</dbReference>
<reference evidence="9" key="1">
    <citation type="journal article" date="2019" name="Int. J. Syst. Evol. Microbiol.">
        <title>The Global Catalogue of Microorganisms (GCM) 10K type strain sequencing project: providing services to taxonomists for standard genome sequencing and annotation.</title>
        <authorList>
            <consortium name="The Broad Institute Genomics Platform"/>
            <consortium name="The Broad Institute Genome Sequencing Center for Infectious Disease"/>
            <person name="Wu L."/>
            <person name="Ma J."/>
        </authorList>
    </citation>
    <scope>NUCLEOTIDE SEQUENCE [LARGE SCALE GENOMIC DNA]</scope>
    <source>
        <strain evidence="9">JCM 18283</strain>
    </source>
</reference>
<evidence type="ECO:0000259" key="7">
    <source>
        <dbReference type="Pfam" id="PF05175"/>
    </source>
</evidence>
<dbReference type="CDD" id="cd02440">
    <property type="entry name" value="AdoMet_MTases"/>
    <property type="match status" value="1"/>
</dbReference>
<dbReference type="InterPro" id="IPR029063">
    <property type="entry name" value="SAM-dependent_MTases_sf"/>
</dbReference>
<evidence type="ECO:0000313" key="8">
    <source>
        <dbReference type="EMBL" id="GAA4916450.1"/>
    </source>
</evidence>
<dbReference type="SUPFAM" id="SSF53335">
    <property type="entry name" value="S-adenosyl-L-methionine-dependent methyltransferases"/>
    <property type="match status" value="1"/>
</dbReference>
<name>A0ABP9FUI0_9SPHI</name>
<proteinExistence type="inferred from homology"/>
<dbReference type="RefSeq" id="WP_345331057.1">
    <property type="nucleotide sequence ID" value="NZ_BAABJI010000002.1"/>
</dbReference>
<evidence type="ECO:0000256" key="4">
    <source>
        <dbReference type="ARBA" id="ARBA00022691"/>
    </source>
</evidence>
<sequence>MAGIFRFKQFNVDQSGCTMKINTDGVLLGALAGEGQPSTILDIGTGTGVIALMLAQRFTSAQIDAVEIDSNAAETAQLNFEASPFKDRLTAYHQDFNTFFTLHPEKRYDLIISNPPFYIDSLLSPQKEKNIAKHAGRDFFNGLMEIMFKQLTVGGQCWLVLPVNTASWVKNIAIGFGLYLQKIVKIKSFEDLEPHREIVVFGMEVGDVLTSSFIIYSSIGKYSTAYNQLLQPFFITL</sequence>
<comment type="caution">
    <text evidence="8">The sequence shown here is derived from an EMBL/GenBank/DDBJ whole genome shotgun (WGS) entry which is preliminary data.</text>
</comment>
<comment type="subcellular location">
    <subcellularLocation>
        <location evidence="6">Cytoplasm</location>
    </subcellularLocation>
</comment>
<dbReference type="EC" id="2.1.1.223" evidence="6"/>
<keyword evidence="2 6" id="KW-0489">Methyltransferase</keyword>
<evidence type="ECO:0000256" key="2">
    <source>
        <dbReference type="ARBA" id="ARBA00022603"/>
    </source>
</evidence>
<evidence type="ECO:0000256" key="6">
    <source>
        <dbReference type="HAMAP-Rule" id="MF_01872"/>
    </source>
</evidence>
<gene>
    <name evidence="8" type="ORF">GCM10023313_20050</name>
</gene>
<protein>
    <recommendedName>
        <fullName evidence="6">tRNA1(Val) (adenine(37)-N6)-methyltransferase</fullName>
        <ecNumber evidence="6">2.1.1.223</ecNumber>
    </recommendedName>
    <alternativeName>
        <fullName evidence="6">tRNA m6A37 methyltransferase</fullName>
    </alternativeName>
</protein>